<feature type="binding site" evidence="14">
    <location>
        <position position="235"/>
    </location>
    <ligand>
        <name>ATP</name>
        <dbReference type="ChEBI" id="CHEBI:30616"/>
    </ligand>
</feature>
<dbReference type="InterPro" id="IPR016185">
    <property type="entry name" value="PreATP-grasp_dom_sf"/>
</dbReference>
<comment type="catalytic activity">
    <reaction evidence="12">
        <text>hydrogencarbonate + pyruvate + ATP = oxaloacetate + ADP + phosphate + H(+)</text>
        <dbReference type="Rhea" id="RHEA:20844"/>
        <dbReference type="ChEBI" id="CHEBI:15361"/>
        <dbReference type="ChEBI" id="CHEBI:15378"/>
        <dbReference type="ChEBI" id="CHEBI:16452"/>
        <dbReference type="ChEBI" id="CHEBI:17544"/>
        <dbReference type="ChEBI" id="CHEBI:30616"/>
        <dbReference type="ChEBI" id="CHEBI:43474"/>
        <dbReference type="ChEBI" id="CHEBI:456216"/>
        <dbReference type="EC" id="6.4.1.1"/>
    </reaction>
</comment>
<evidence type="ECO:0000313" key="22">
    <source>
        <dbReference type="Proteomes" id="UP000317344"/>
    </source>
</evidence>
<dbReference type="InterPro" id="IPR003379">
    <property type="entry name" value="Carboxylase_cons_dom"/>
</dbReference>
<dbReference type="PIRSF" id="PIRSF001594">
    <property type="entry name" value="Pyruv_carbox"/>
    <property type="match status" value="1"/>
</dbReference>
<feature type="domain" description="Pyruvate carboxyltransferase" evidence="20">
    <location>
        <begin position="529"/>
        <end position="798"/>
    </location>
</feature>
<comment type="cofactor">
    <cofactor evidence="1 12">
        <name>biotin</name>
        <dbReference type="ChEBI" id="CHEBI:57586"/>
    </cofactor>
</comment>
<sequence>MFSKILVANRSEIAIRAFRAAVEAGARTVAVYAYEDRGSAHRLKADEAYQIGEPGHPVRAYLDVDEILRVARECGADAVYPGYGFLSENPALADACTAAGIAFIGPDAEVLRLAGNKARAIEAARAAGLPVLASTAPSLDFDALDAESAAMEFPVFVKAVAGGGGRGMRRVDVRSGLRAALEAASHEAATAFGDGAVYLEQAVIAPRHIEVQILADTAGEVVHLYERDCSVQRRHQKVIEQAPAPDLDPALRERICADAVAFARHIGYTCAGTVEFLVDEAGRHVFIEMNPRIQVEHTVTEEITDVDLVGAQMRIAAGATLAQIGLTQESIRIRGAAVQCRITTEDPANDFRPDTGRITAYRTPGGAGIRLDGGTSVGAEVGAYFDSMLVKLTCRGADRASALTRARRALAEFRIRGVSTNIPFLQAVLEDEDFTAGAVDTGFIETHPGLLDSRRPADRGTKILEYLADVTVNRPHGGRPAGVRPAVKLPAAERMATGLSVAPPDGSRQRLRALGPEGFAAALRAQPALGVTDTTFRDAHQSLLATRVRTHDLVTVAPYVARMTPELLSIEAWGGATFDVALRFLKEDPWERLALLREAVPNICLQMLLRGRNTVGYTPYPTDVSDAFVAEAAATGIDIFRIFDALNNVEQMRPAIDAVRATGTAVAEAALAYTGDLANPAEDLYTLDYYLRIAEELVDAGAHILAVKDMAGLLRPAAATRLVGALVQEFDVPVHVHTHDTAGGQLATYLAAAAAGASAVDGAAAPLSGTTSQPSLSAIVAATAHTDRDTGLDLGAVCALEPYWEALRGVYAPFEAGLPAPTGRVYTHEIPGGQLSNLRTQAVALGLGDRFEDIETAYTEVDRMLGRLIKVTPSSKVVGDLALSLAGSGTPAADFAADPGAFDVPDSVVGFLRGDLGEPAGGWPEPLRGKALVGRRPAVDQTPLGADDRAALTEPGAARRGRLSALLFPAPARDLADHRAAYGDTSVLPSDEFLYGLDPGAEHRIELEPGKTLIVGLESISEPDERGMRTVMCTLNGQLRPVQVRDRAVDDAHPRAEKADPLAPGHVPAPFAGVVTLSAEPGTVVDAGDVIAGIEAMKMEAAITAPVAGTVTRAAVTEVAHVEGGDLLVVIEP</sequence>
<feature type="binding site" evidence="15">
    <location>
        <position position="538"/>
    </location>
    <ligand>
        <name>Mn(2+)</name>
        <dbReference type="ChEBI" id="CHEBI:29035"/>
    </ligand>
</feature>
<dbReference type="InterPro" id="IPR055268">
    <property type="entry name" value="PCB-like"/>
</dbReference>
<dbReference type="PROSITE" id="PS00867">
    <property type="entry name" value="CPSASE_2"/>
    <property type="match status" value="1"/>
</dbReference>
<dbReference type="CDD" id="cd07937">
    <property type="entry name" value="DRE_TIM_PC_TC_5S"/>
    <property type="match status" value="1"/>
</dbReference>
<keyword evidence="22" id="KW-1185">Reference proteome</keyword>
<accession>A0A516WZ05</accession>
<dbReference type="UniPathway" id="UPA00138"/>
<dbReference type="InterPro" id="IPR013785">
    <property type="entry name" value="Aldolase_TIM"/>
</dbReference>
<dbReference type="InterPro" id="IPR011764">
    <property type="entry name" value="Biotin_carboxylation_dom"/>
</dbReference>
<evidence type="ECO:0000256" key="14">
    <source>
        <dbReference type="PIRSR" id="PIRSR001594-2"/>
    </source>
</evidence>
<proteinExistence type="predicted"/>
<dbReference type="PROSITE" id="PS00188">
    <property type="entry name" value="BIOTIN"/>
    <property type="match status" value="1"/>
</dbReference>
<dbReference type="Pfam" id="PF00364">
    <property type="entry name" value="Biotin_lipoyl"/>
    <property type="match status" value="1"/>
</dbReference>
<feature type="binding site" evidence="14">
    <location>
        <position position="610"/>
    </location>
    <ligand>
        <name>substrate</name>
    </ligand>
</feature>
<dbReference type="GO" id="GO:0004736">
    <property type="term" value="F:pyruvate carboxylase activity"/>
    <property type="evidence" value="ECO:0007669"/>
    <property type="project" value="UniProtKB-EC"/>
</dbReference>
<keyword evidence="6 15" id="KW-0479">Metal-binding</keyword>
<feature type="domain" description="ATP-grasp" evidence="18">
    <location>
        <begin position="121"/>
        <end position="317"/>
    </location>
</feature>
<evidence type="ECO:0000256" key="6">
    <source>
        <dbReference type="ARBA" id="ARBA00022723"/>
    </source>
</evidence>
<evidence type="ECO:0000259" key="20">
    <source>
        <dbReference type="PROSITE" id="PS50991"/>
    </source>
</evidence>
<comment type="catalytic activity">
    <reaction evidence="11">
        <text>N(6)-biotinyl-L-lysyl-[protein] + hydrogencarbonate + ATP = N(6)-carboxybiotinyl-L-lysyl-[protein] + ADP + phosphate + H(+)</text>
        <dbReference type="Rhea" id="RHEA:13501"/>
        <dbReference type="Rhea" id="RHEA-COMP:10505"/>
        <dbReference type="Rhea" id="RHEA-COMP:10506"/>
        <dbReference type="ChEBI" id="CHEBI:15378"/>
        <dbReference type="ChEBI" id="CHEBI:17544"/>
        <dbReference type="ChEBI" id="CHEBI:30616"/>
        <dbReference type="ChEBI" id="CHEBI:43474"/>
        <dbReference type="ChEBI" id="CHEBI:83144"/>
        <dbReference type="ChEBI" id="CHEBI:83145"/>
        <dbReference type="ChEBI" id="CHEBI:456216"/>
        <dbReference type="EC" id="6.3.4.14"/>
    </reaction>
    <physiologicalReaction direction="left-to-right" evidence="11">
        <dbReference type="Rhea" id="RHEA:13502"/>
    </physiologicalReaction>
</comment>
<dbReference type="InterPro" id="IPR005481">
    <property type="entry name" value="BC-like_N"/>
</dbReference>
<reference evidence="21 22" key="1">
    <citation type="submission" date="2019-07" db="EMBL/GenBank/DDBJ databases">
        <title>Tomitella cavernea sp. nov., an actinomycete isolated from soil.</title>
        <authorList>
            <person name="Cheng J."/>
        </authorList>
    </citation>
    <scope>NUCLEOTIDE SEQUENCE [LARGE SCALE GENOMIC DNA]</scope>
    <source>
        <strain evidence="21 22">HY188</strain>
    </source>
</reference>
<dbReference type="GO" id="GO:0006094">
    <property type="term" value="P:gluconeogenesis"/>
    <property type="evidence" value="ECO:0007669"/>
    <property type="project" value="UniProtKB-UniPathway"/>
</dbReference>
<dbReference type="InterPro" id="IPR005482">
    <property type="entry name" value="Biotin_COase_C"/>
</dbReference>
<organism evidence="21 22">
    <name type="scientific">Tomitella fengzijianii</name>
    <dbReference type="NCBI Taxonomy" id="2597660"/>
    <lineage>
        <taxon>Bacteria</taxon>
        <taxon>Bacillati</taxon>
        <taxon>Actinomycetota</taxon>
        <taxon>Actinomycetes</taxon>
        <taxon>Mycobacteriales</taxon>
        <taxon>Tomitella</taxon>
    </lineage>
</organism>
<dbReference type="Gene3D" id="3.10.600.10">
    <property type="entry name" value="pyruvate carboxylase f1077a mutant domain"/>
    <property type="match status" value="1"/>
</dbReference>
<keyword evidence="21" id="KW-0670">Pyruvate</keyword>
<evidence type="ECO:0000256" key="12">
    <source>
        <dbReference type="PIRNR" id="PIRNR001594"/>
    </source>
</evidence>
<dbReference type="FunFam" id="3.20.20.70:FF:000120">
    <property type="entry name" value="Pyruvate carboxylase"/>
    <property type="match status" value="1"/>
</dbReference>
<feature type="binding site" evidence="14">
    <location>
        <position position="117"/>
    </location>
    <ligand>
        <name>ATP</name>
        <dbReference type="ChEBI" id="CHEBI:30616"/>
    </ligand>
</feature>
<evidence type="ECO:0000256" key="7">
    <source>
        <dbReference type="ARBA" id="ARBA00022741"/>
    </source>
</evidence>
<keyword evidence="5 12" id="KW-0436">Ligase</keyword>
<dbReference type="SUPFAM" id="SSF52440">
    <property type="entry name" value="PreATP-grasp domain"/>
    <property type="match status" value="1"/>
</dbReference>
<dbReference type="NCBIfam" id="NF009554">
    <property type="entry name" value="PRK12999.1"/>
    <property type="match status" value="1"/>
</dbReference>
<feature type="binding site" evidence="14">
    <location>
        <position position="872"/>
    </location>
    <ligand>
        <name>substrate</name>
    </ligand>
</feature>
<feature type="domain" description="Biotin carboxylation" evidence="19">
    <location>
        <begin position="1"/>
        <end position="449"/>
    </location>
</feature>
<evidence type="ECO:0000256" key="11">
    <source>
        <dbReference type="ARBA" id="ARBA00048501"/>
    </source>
</evidence>
<dbReference type="Pfam" id="PF00682">
    <property type="entry name" value="HMGL-like"/>
    <property type="match status" value="1"/>
</dbReference>
<reference evidence="21 22" key="2">
    <citation type="submission" date="2019-07" db="EMBL/GenBank/DDBJ databases">
        <authorList>
            <person name="Huang Y."/>
        </authorList>
    </citation>
    <scope>NUCLEOTIDE SEQUENCE [LARGE SCALE GENOMIC DNA]</scope>
    <source>
        <strain evidence="21 22">HY188</strain>
    </source>
</reference>
<dbReference type="InterPro" id="IPR000089">
    <property type="entry name" value="Biotin_lipoyl"/>
</dbReference>
<dbReference type="GO" id="GO:0005524">
    <property type="term" value="F:ATP binding"/>
    <property type="evidence" value="ECO:0007669"/>
    <property type="project" value="UniProtKB-UniRule"/>
</dbReference>
<feature type="binding site" evidence="14">
    <location>
        <position position="200"/>
    </location>
    <ligand>
        <name>ATP</name>
        <dbReference type="ChEBI" id="CHEBI:30616"/>
    </ligand>
</feature>
<dbReference type="PANTHER" id="PTHR43778:SF2">
    <property type="entry name" value="PYRUVATE CARBOXYLASE, MITOCHONDRIAL"/>
    <property type="match status" value="1"/>
</dbReference>
<keyword evidence="10" id="KW-0511">Multifunctional enzyme</keyword>
<dbReference type="SUPFAM" id="SSF89000">
    <property type="entry name" value="post-HMGL domain-like"/>
    <property type="match status" value="1"/>
</dbReference>
<name>A0A516WZ05_9ACTN</name>
<dbReference type="SUPFAM" id="SSF51246">
    <property type="entry name" value="Rudiment single hybrid motif"/>
    <property type="match status" value="1"/>
</dbReference>
<evidence type="ECO:0000256" key="5">
    <source>
        <dbReference type="ARBA" id="ARBA00022598"/>
    </source>
</evidence>
<feature type="binding site" evidence="15">
    <location>
        <position position="739"/>
    </location>
    <ligand>
        <name>Mn(2+)</name>
        <dbReference type="ChEBI" id="CHEBI:29035"/>
    </ligand>
</feature>
<dbReference type="SMART" id="SM00878">
    <property type="entry name" value="Biotin_carb_C"/>
    <property type="match status" value="1"/>
</dbReference>
<keyword evidence="7 12" id="KW-0547">Nucleotide-binding</keyword>
<dbReference type="EMBL" id="CP041765">
    <property type="protein sequence ID" value="QDQ96062.1"/>
    <property type="molecule type" value="Genomic_DNA"/>
</dbReference>
<dbReference type="NCBIfam" id="NF006761">
    <property type="entry name" value="PRK09282.1"/>
    <property type="match status" value="1"/>
</dbReference>
<dbReference type="PROSITE" id="PS50975">
    <property type="entry name" value="ATP_GRASP"/>
    <property type="match status" value="1"/>
</dbReference>
<dbReference type="EC" id="6.4.1.1" evidence="3 12"/>
<dbReference type="Gene3D" id="2.40.50.100">
    <property type="match status" value="1"/>
</dbReference>
<feature type="modified residue" description="N6-carboxylysine" evidence="16">
    <location>
        <position position="708"/>
    </location>
</feature>
<feature type="modified residue" description="N6-biotinyllysine" evidence="16">
    <location>
        <position position="1098"/>
    </location>
</feature>
<feature type="active site" evidence="13">
    <location>
        <position position="292"/>
    </location>
</feature>
<dbReference type="InterPro" id="IPR005930">
    <property type="entry name" value="Pyruv_COase"/>
</dbReference>
<dbReference type="Proteomes" id="UP000317344">
    <property type="component" value="Chromosome"/>
</dbReference>
<evidence type="ECO:0000256" key="3">
    <source>
        <dbReference type="ARBA" id="ARBA00013057"/>
    </source>
</evidence>
<protein>
    <recommendedName>
        <fullName evidence="3 12">Pyruvate carboxylase</fullName>
        <ecNumber evidence="3 12">6.4.1.1</ecNumber>
    </recommendedName>
</protein>
<comment type="function">
    <text evidence="12">Catalyzes a 2-step reaction, involving the ATP-dependent carboxylation of the covalently attached biotin in the first step and the transfer of the carboxyl group to pyruvate in the second.</text>
</comment>
<evidence type="ECO:0000259" key="19">
    <source>
        <dbReference type="PROSITE" id="PS50979"/>
    </source>
</evidence>
<dbReference type="InterPro" id="IPR005479">
    <property type="entry name" value="CPAse_ATP-bd"/>
</dbReference>
<dbReference type="AlphaFoldDB" id="A0A516WZ05"/>
<evidence type="ECO:0000259" key="17">
    <source>
        <dbReference type="PROSITE" id="PS50968"/>
    </source>
</evidence>
<evidence type="ECO:0000256" key="15">
    <source>
        <dbReference type="PIRSR" id="PIRSR001594-3"/>
    </source>
</evidence>
<dbReference type="OrthoDB" id="9760256at2"/>
<evidence type="ECO:0000256" key="4">
    <source>
        <dbReference type="ARBA" id="ARBA00022432"/>
    </source>
</evidence>
<dbReference type="Gene3D" id="3.20.20.70">
    <property type="entry name" value="Aldolase class I"/>
    <property type="match status" value="1"/>
</dbReference>
<dbReference type="PANTHER" id="PTHR43778">
    <property type="entry name" value="PYRUVATE CARBOXYLASE"/>
    <property type="match status" value="1"/>
</dbReference>
<keyword evidence="9 12" id="KW-0092">Biotin</keyword>
<dbReference type="InterPro" id="IPR000891">
    <property type="entry name" value="PYR_CT"/>
</dbReference>
<dbReference type="InterPro" id="IPR011054">
    <property type="entry name" value="Rudment_hybrid_motif"/>
</dbReference>
<evidence type="ECO:0000256" key="9">
    <source>
        <dbReference type="ARBA" id="ARBA00023267"/>
    </source>
</evidence>
<feature type="domain" description="Lipoyl-binding" evidence="17">
    <location>
        <begin position="1058"/>
        <end position="1132"/>
    </location>
</feature>
<dbReference type="CDD" id="cd06850">
    <property type="entry name" value="biotinyl_domain"/>
    <property type="match status" value="1"/>
</dbReference>
<dbReference type="Pfam" id="PF02436">
    <property type="entry name" value="PYC_OADA"/>
    <property type="match status" value="1"/>
</dbReference>
<evidence type="ECO:0000256" key="10">
    <source>
        <dbReference type="ARBA" id="ARBA00023268"/>
    </source>
</evidence>
<dbReference type="Pfam" id="PF02786">
    <property type="entry name" value="CPSase_L_D2"/>
    <property type="match status" value="1"/>
</dbReference>
<evidence type="ECO:0000259" key="18">
    <source>
        <dbReference type="PROSITE" id="PS50975"/>
    </source>
</evidence>
<dbReference type="SUPFAM" id="SSF56059">
    <property type="entry name" value="Glutathione synthetase ATP-binding domain-like"/>
    <property type="match status" value="1"/>
</dbReference>
<comment type="pathway">
    <text evidence="2">Carbohydrate biosynthesis; gluconeogenesis.</text>
</comment>
<gene>
    <name evidence="21" type="ORF">FO059_00290</name>
</gene>
<evidence type="ECO:0000256" key="2">
    <source>
        <dbReference type="ARBA" id="ARBA00004742"/>
    </source>
</evidence>
<dbReference type="PROSITE" id="PS50991">
    <property type="entry name" value="PYR_CT"/>
    <property type="match status" value="1"/>
</dbReference>
<dbReference type="PROSITE" id="PS50979">
    <property type="entry name" value="BC"/>
    <property type="match status" value="1"/>
</dbReference>
<feature type="binding site" description="via carbamate group" evidence="15">
    <location>
        <position position="708"/>
    </location>
    <ligand>
        <name>Mn(2+)</name>
        <dbReference type="ChEBI" id="CHEBI:29035"/>
    </ligand>
</feature>
<dbReference type="GO" id="GO:0004075">
    <property type="term" value="F:biotin carboxylase activity"/>
    <property type="evidence" value="ECO:0007669"/>
    <property type="project" value="UniProtKB-EC"/>
</dbReference>
<evidence type="ECO:0000256" key="1">
    <source>
        <dbReference type="ARBA" id="ARBA00001953"/>
    </source>
</evidence>
<dbReference type="Gene3D" id="3.30.470.20">
    <property type="entry name" value="ATP-grasp fold, B domain"/>
    <property type="match status" value="1"/>
</dbReference>
<evidence type="ECO:0000256" key="13">
    <source>
        <dbReference type="PIRSR" id="PIRSR001594-1"/>
    </source>
</evidence>
<keyword evidence="8 12" id="KW-0067">ATP-binding</keyword>
<dbReference type="GO" id="GO:0005737">
    <property type="term" value="C:cytoplasm"/>
    <property type="evidence" value="ECO:0007669"/>
    <property type="project" value="TreeGrafter"/>
</dbReference>
<dbReference type="Pfam" id="PF02785">
    <property type="entry name" value="Biotin_carb_C"/>
    <property type="match status" value="1"/>
</dbReference>
<dbReference type="SUPFAM" id="SSF51569">
    <property type="entry name" value="Aldolase"/>
    <property type="match status" value="1"/>
</dbReference>
<dbReference type="InterPro" id="IPR011053">
    <property type="entry name" value="Single_hybrid_motif"/>
</dbReference>
<feature type="binding site" evidence="15">
    <location>
        <position position="737"/>
    </location>
    <ligand>
        <name>Mn(2+)</name>
        <dbReference type="ChEBI" id="CHEBI:29035"/>
    </ligand>
</feature>
<dbReference type="GO" id="GO:0046872">
    <property type="term" value="F:metal ion binding"/>
    <property type="evidence" value="ECO:0007669"/>
    <property type="project" value="UniProtKB-KW"/>
</dbReference>
<evidence type="ECO:0000256" key="8">
    <source>
        <dbReference type="ARBA" id="ARBA00022840"/>
    </source>
</evidence>
<dbReference type="Pfam" id="PF00289">
    <property type="entry name" value="Biotin_carb_N"/>
    <property type="match status" value="1"/>
</dbReference>
<dbReference type="InterPro" id="IPR001882">
    <property type="entry name" value="Biotin_BS"/>
</dbReference>
<keyword evidence="4" id="KW-0312">Gluconeogenesis</keyword>
<dbReference type="PROSITE" id="PS50968">
    <property type="entry name" value="BIOTINYL_LIPOYL"/>
    <property type="match status" value="1"/>
</dbReference>
<dbReference type="KEGG" id="toy:FO059_00290"/>
<dbReference type="SUPFAM" id="SSF51230">
    <property type="entry name" value="Single hybrid motif"/>
    <property type="match status" value="1"/>
</dbReference>
<dbReference type="InterPro" id="IPR011761">
    <property type="entry name" value="ATP-grasp"/>
</dbReference>
<evidence type="ECO:0000256" key="16">
    <source>
        <dbReference type="PIRSR" id="PIRSR001594-4"/>
    </source>
</evidence>
<dbReference type="RefSeq" id="WP_143905379.1">
    <property type="nucleotide sequence ID" value="NZ_CP041765.1"/>
</dbReference>
<dbReference type="NCBIfam" id="TIGR01235">
    <property type="entry name" value="pyruv_carbox"/>
    <property type="match status" value="1"/>
</dbReference>
<evidence type="ECO:0000313" key="21">
    <source>
        <dbReference type="EMBL" id="QDQ96062.1"/>
    </source>
</evidence>